<evidence type="ECO:0000256" key="2">
    <source>
        <dbReference type="ARBA" id="ARBA00023136"/>
    </source>
</evidence>
<dbReference type="RefSeq" id="WP_048693936.1">
    <property type="nucleotide sequence ID" value="NZ_KQ130497.1"/>
</dbReference>
<protein>
    <submittedName>
        <fullName evidence="7">Rhodanese</fullName>
    </submittedName>
</protein>
<dbReference type="OrthoDB" id="8727862at2"/>
<evidence type="ECO:0000313" key="7">
    <source>
        <dbReference type="EMBL" id="KMT64474.1"/>
    </source>
</evidence>
<proteinExistence type="inferred from homology"/>
<keyword evidence="3" id="KW-0998">Cell outer membrane</keyword>
<evidence type="ECO:0000256" key="3">
    <source>
        <dbReference type="ARBA" id="ARBA00023237"/>
    </source>
</evidence>
<dbReference type="STRING" id="1513271.XM47_14390"/>
<feature type="domain" description="TonB-dependent receptor plug" evidence="6">
    <location>
        <begin position="71"/>
        <end position="181"/>
    </location>
</feature>
<dbReference type="InterPro" id="IPR036942">
    <property type="entry name" value="Beta-barrel_TonB_sf"/>
</dbReference>
<dbReference type="InterPro" id="IPR000531">
    <property type="entry name" value="Beta-barrel_TonB"/>
</dbReference>
<dbReference type="PANTHER" id="PTHR40980">
    <property type="entry name" value="PLUG DOMAIN-CONTAINING PROTEIN"/>
    <property type="match status" value="1"/>
</dbReference>
<dbReference type="PATRIC" id="fig|1513271.3.peg.2959"/>
<gene>
    <name evidence="7" type="ORF">XM47_14390</name>
</gene>
<comment type="similarity">
    <text evidence="4">Belongs to the TonB-dependent receptor family.</text>
</comment>
<dbReference type="NCBIfam" id="TIGR01782">
    <property type="entry name" value="TonB-Xanth-Caul"/>
    <property type="match status" value="1"/>
</dbReference>
<sequence length="1115" mass="122804">MGNTKENSRNESLQRSLLLGGSASILMTLFSPSVLAAEVKSAIDGQKAQEEVETIEVTGVRSSLESALLTKRDAPSIVDAISAKDMDSLPALDLGEALQAIPGIQLNTDDGSRNSEINLRGLAGGYVKTTAEGQSFATPSRSMGDVGDANPFGSFEASVFDGVTVIKAPTADIQEGGIAGVVDKKLQRALGTKDGKYSINIGGRYEELSEAWDKQIRISASKHLIKDKLGVAFKIAASDQNFRRDTANFTQYTALNNVVNHSIEYTPFISPADLNAYKAEHGITEPLAIMKVIGKAGQVTENSRGKRFSATGNIEYRPIDSLKIGANFLYTKRDLSDSNMEDVQFSIGRDDDKGRLDTQKVTLLGDPIRLSNNANDEYNPDIHHPDLATIPVYAVTHAAMTNVSWTPSNRLSSQIEEAKGVFLYADYTIGDWAIDGTVSKSKSINEFHMSGLDLRHTNKTNKTYSDLDDGEKYYYAPTGIDGVINTGNGDLSKAFASIDGYNDWNYSDVNGVLLQRDPENPDELLYDLGDNSWKRDQNGWKTVPLTSFGSTLDPKINPLSLSDFPEGYFEEGHVNKGTYALDDFGGKSLDYYVNGRVQRPEREFESGELNFERYTDLGNDTFRVTSVKFGGRHSREILETYDQRVGGGAMNLSQINGDVLYKDSLSSDNQTPYFNGEYPGHYGSDAGWKVLDSRYLADLVQQDMVAYDTDTGEIIEDWAKADPTGFAVKLQGSQTSDEYGLNEFYRFNFTADQAINAVYLMSNYEGELGDMTFTGNFGVRYVETTNDVIGQGFDDEGKGIAVLTETDYDNTLPSFNIALDLTDDVVLRGAYSEALVRPNLMAQNPSPVNTNTRTKVKLENSKAEVLPYTSTNYDLSLAWYNREGSAMSVGVFVKDIEGKIVTETLCPIGNHEEYDVGELELVPSAGTLPKCQEIGEYDPGNGEDIVSNREVVIKETFNSDIPIRVTGYELAIQQKLDFLPYPFNGFGGVFNFTKIDLDEGGGQPMTRIAPYSYNLIGYYENDGASIRLAYNWQDEKLLSAGGNTSFLGSDARTQTAGGRLDLSTSYRFAKGMKVNFMAINLNNRQEYEYIGGNDQAINRIRFAGRTYSVSFSYNF</sequence>
<feature type="domain" description="TonB-dependent receptor-like beta-barrel" evidence="5">
    <location>
        <begin position="579"/>
        <end position="1081"/>
    </location>
</feature>
<dbReference type="InterPro" id="IPR012910">
    <property type="entry name" value="Plug_dom"/>
</dbReference>
<evidence type="ECO:0000313" key="8">
    <source>
        <dbReference type="Proteomes" id="UP000037600"/>
    </source>
</evidence>
<dbReference type="SUPFAM" id="SSF56935">
    <property type="entry name" value="Porins"/>
    <property type="match status" value="1"/>
</dbReference>
<keyword evidence="8" id="KW-1185">Reference proteome</keyword>
<name>A0A0J8GT56_9ALTE</name>
<evidence type="ECO:0000259" key="5">
    <source>
        <dbReference type="Pfam" id="PF00593"/>
    </source>
</evidence>
<comment type="caution">
    <text evidence="7">The sequence shown here is derived from an EMBL/GenBank/DDBJ whole genome shotgun (WGS) entry which is preliminary data.</text>
</comment>
<evidence type="ECO:0000259" key="6">
    <source>
        <dbReference type="Pfam" id="PF07715"/>
    </source>
</evidence>
<organism evidence="7 8">
    <name type="scientific">Catenovulum maritimum</name>
    <dbReference type="NCBI Taxonomy" id="1513271"/>
    <lineage>
        <taxon>Bacteria</taxon>
        <taxon>Pseudomonadati</taxon>
        <taxon>Pseudomonadota</taxon>
        <taxon>Gammaproteobacteria</taxon>
        <taxon>Alteromonadales</taxon>
        <taxon>Alteromonadaceae</taxon>
        <taxon>Catenovulum</taxon>
    </lineage>
</organism>
<dbReference type="AlphaFoldDB" id="A0A0J8GT56"/>
<evidence type="ECO:0000256" key="1">
    <source>
        <dbReference type="ARBA" id="ARBA00004442"/>
    </source>
</evidence>
<dbReference type="Pfam" id="PF00593">
    <property type="entry name" value="TonB_dep_Rec_b-barrel"/>
    <property type="match status" value="1"/>
</dbReference>
<keyword evidence="2 4" id="KW-0472">Membrane</keyword>
<reference evidence="7 8" key="1">
    <citation type="submission" date="2015-04" db="EMBL/GenBank/DDBJ databases">
        <title>Draft Genome Sequence of the Novel Agar-Digesting Marine Bacterium Q1.</title>
        <authorList>
            <person name="Li Y."/>
            <person name="Li D."/>
            <person name="Chen G."/>
            <person name="Du Z."/>
        </authorList>
    </citation>
    <scope>NUCLEOTIDE SEQUENCE [LARGE SCALE GENOMIC DNA]</scope>
    <source>
        <strain evidence="7 8">Q1</strain>
    </source>
</reference>
<dbReference type="Proteomes" id="UP000037600">
    <property type="component" value="Unassembled WGS sequence"/>
</dbReference>
<accession>A0A0J8GT56</accession>
<dbReference type="InterPro" id="IPR010104">
    <property type="entry name" value="TonB_rcpt_bac"/>
</dbReference>
<dbReference type="Gene3D" id="2.40.170.20">
    <property type="entry name" value="TonB-dependent receptor, beta-barrel domain"/>
    <property type="match status" value="1"/>
</dbReference>
<dbReference type="GO" id="GO:0009279">
    <property type="term" value="C:cell outer membrane"/>
    <property type="evidence" value="ECO:0007669"/>
    <property type="project" value="UniProtKB-SubCell"/>
</dbReference>
<dbReference type="Gene3D" id="2.170.130.10">
    <property type="entry name" value="TonB-dependent receptor, plug domain"/>
    <property type="match status" value="1"/>
</dbReference>
<dbReference type="EMBL" id="LAZL01000024">
    <property type="protein sequence ID" value="KMT64474.1"/>
    <property type="molecule type" value="Genomic_DNA"/>
</dbReference>
<evidence type="ECO:0000256" key="4">
    <source>
        <dbReference type="RuleBase" id="RU003357"/>
    </source>
</evidence>
<dbReference type="InterPro" id="IPR037066">
    <property type="entry name" value="Plug_dom_sf"/>
</dbReference>
<dbReference type="PANTHER" id="PTHR40980:SF3">
    <property type="entry name" value="TONB-DEPENDENT RECEPTOR-LIKE BETA-BARREL DOMAIN-CONTAINING PROTEIN"/>
    <property type="match status" value="1"/>
</dbReference>
<comment type="subcellular location">
    <subcellularLocation>
        <location evidence="1 4">Cell outer membrane</location>
    </subcellularLocation>
</comment>
<dbReference type="Pfam" id="PF07715">
    <property type="entry name" value="Plug"/>
    <property type="match status" value="1"/>
</dbReference>
<keyword evidence="4" id="KW-0798">TonB box</keyword>